<name>A0A1N5UI55_9ACTN</name>
<accession>A0A1N5UI55</accession>
<sequence length="628" mass="62932">MVSRTWRNLLLTALGMGVLAGAGQLGIAFSFGIVQLTDASTGATVNQWPAQLVWVGWFAAHAAVAGTVVAARLARRYGVLDSTGRLVAIAAAAALGATTVAPLCVRPAQAAERFSVDPIWAVGICATAGALVGAGAAIAALVKPPLGWNMAAVGGVVWLVALVSVVPSLATAGPLPAVRLGVLEPAGLDADAAHRQAILILPAVALLIGAATGGLARWRGHPPLVNGATGTAGTVLVAFVYLTAGPGDAVDRYQITPYYGALLAVAAGVLGSAAVALFRWPLLPRTAEARVVEPTDIVRPLSAGPAVPQAMAPPAGGTTDEPQPVDLSGAVPVAGATAAKLPTAAEPLGFGAPAGDRDANAVPADSTTRTAAPAVTAAPADLATPADLDDTPETSEPAPAMAAHLPAGPGGDGSGTAEAEADNTEPDGTPRDGALVAPGTRRMYQPPKTDRARVQATRPVVPARRVPPSTEPAPGAGATHSADTQERPEPAVPPRHRPPLPNLNRAENWDALATAQRAGPLPTTAPAPAGPAGADPVAAVPAPAAPASVVEAGRASGRASGRLGLFRRNKSRADGDGAGTPADGEPLPRQDAEFVDWVTRLGRPVAANEPDQESGRPSLHSTGRQHSD</sequence>
<feature type="compositionally biased region" description="Low complexity" evidence="1">
    <location>
        <begin position="530"/>
        <end position="564"/>
    </location>
</feature>
<feature type="transmembrane region" description="Helical" evidence="2">
    <location>
        <begin position="120"/>
        <end position="142"/>
    </location>
</feature>
<evidence type="ECO:0000313" key="4">
    <source>
        <dbReference type="Proteomes" id="UP000185124"/>
    </source>
</evidence>
<organism evidence="3 4">
    <name type="scientific">Micromonospora cremea</name>
    <dbReference type="NCBI Taxonomy" id="709881"/>
    <lineage>
        <taxon>Bacteria</taxon>
        <taxon>Bacillati</taxon>
        <taxon>Actinomycetota</taxon>
        <taxon>Actinomycetes</taxon>
        <taxon>Micromonosporales</taxon>
        <taxon>Micromonosporaceae</taxon>
        <taxon>Micromonospora</taxon>
    </lineage>
</organism>
<feature type="region of interest" description="Disordered" evidence="1">
    <location>
        <begin position="349"/>
        <end position="504"/>
    </location>
</feature>
<feature type="transmembrane region" description="Helical" evidence="2">
    <location>
        <begin position="256"/>
        <end position="278"/>
    </location>
</feature>
<evidence type="ECO:0000256" key="2">
    <source>
        <dbReference type="SAM" id="Phobius"/>
    </source>
</evidence>
<feature type="transmembrane region" description="Helical" evidence="2">
    <location>
        <begin position="197"/>
        <end position="216"/>
    </location>
</feature>
<dbReference type="RefSeq" id="WP_143728229.1">
    <property type="nucleotide sequence ID" value="NZ_FSQT01000001.1"/>
</dbReference>
<feature type="transmembrane region" description="Helical" evidence="2">
    <location>
        <begin position="52"/>
        <end position="74"/>
    </location>
</feature>
<keyword evidence="2" id="KW-0472">Membrane</keyword>
<dbReference type="OrthoDB" id="3331620at2"/>
<protein>
    <submittedName>
        <fullName evidence="3">Uncharacterized protein</fullName>
    </submittedName>
</protein>
<keyword evidence="2" id="KW-0812">Transmembrane</keyword>
<gene>
    <name evidence="3" type="ORF">SAMN04489832_0941</name>
</gene>
<reference evidence="4" key="1">
    <citation type="submission" date="2016-12" db="EMBL/GenBank/DDBJ databases">
        <authorList>
            <person name="Varghese N."/>
            <person name="Submissions S."/>
        </authorList>
    </citation>
    <scope>NUCLEOTIDE SEQUENCE [LARGE SCALE GENOMIC DNA]</scope>
    <source>
        <strain evidence="4">DSM 45599</strain>
    </source>
</reference>
<proteinExistence type="predicted"/>
<keyword evidence="2" id="KW-1133">Transmembrane helix</keyword>
<dbReference type="STRING" id="709881.SAMN04489832_0941"/>
<feature type="transmembrane region" description="Helical" evidence="2">
    <location>
        <begin position="86"/>
        <end position="108"/>
    </location>
</feature>
<feature type="compositionally biased region" description="Polar residues" evidence="1">
    <location>
        <begin position="619"/>
        <end position="628"/>
    </location>
</feature>
<feature type="compositionally biased region" description="Low complexity" evidence="1">
    <location>
        <begin position="370"/>
        <end position="386"/>
    </location>
</feature>
<dbReference type="AlphaFoldDB" id="A0A1N5UI55"/>
<feature type="region of interest" description="Disordered" evidence="1">
    <location>
        <begin position="302"/>
        <end position="329"/>
    </location>
</feature>
<feature type="compositionally biased region" description="Low complexity" evidence="1">
    <location>
        <begin position="454"/>
        <end position="468"/>
    </location>
</feature>
<feature type="transmembrane region" description="Helical" evidence="2">
    <location>
        <begin position="223"/>
        <end position="244"/>
    </location>
</feature>
<keyword evidence="4" id="KW-1185">Reference proteome</keyword>
<evidence type="ECO:0000313" key="3">
    <source>
        <dbReference type="EMBL" id="SIM60404.1"/>
    </source>
</evidence>
<dbReference type="EMBL" id="FSQT01000001">
    <property type="protein sequence ID" value="SIM60404.1"/>
    <property type="molecule type" value="Genomic_DNA"/>
</dbReference>
<dbReference type="Proteomes" id="UP000185124">
    <property type="component" value="Unassembled WGS sequence"/>
</dbReference>
<feature type="transmembrane region" description="Helical" evidence="2">
    <location>
        <begin position="154"/>
        <end position="177"/>
    </location>
</feature>
<evidence type="ECO:0000256" key="1">
    <source>
        <dbReference type="SAM" id="MobiDB-lite"/>
    </source>
</evidence>
<feature type="region of interest" description="Disordered" evidence="1">
    <location>
        <begin position="519"/>
        <end position="628"/>
    </location>
</feature>